<evidence type="ECO:0000313" key="1">
    <source>
        <dbReference type="EMBL" id="OCH21189.1"/>
    </source>
</evidence>
<comment type="caution">
    <text evidence="1">The sequence shown here is derived from an EMBL/GenBank/DDBJ whole genome shotgun (WGS) entry which is preliminary data.</text>
</comment>
<reference evidence="1 2" key="1">
    <citation type="submission" date="2016-06" db="EMBL/GenBank/DDBJ databases">
        <authorList>
            <person name="Kjaerup R.B."/>
            <person name="Dalgaard T.S."/>
            <person name="Juul-Madsen H.R."/>
        </authorList>
    </citation>
    <scope>NUCLEOTIDE SEQUENCE [LARGE SCALE GENOMIC DNA]</scope>
    <source>
        <strain evidence="1 2">1S159</strain>
    </source>
</reference>
<accession>A0A1B9NYV6</accession>
<dbReference type="AlphaFoldDB" id="A0A1B9NYV6"/>
<dbReference type="RefSeq" id="WP_065611005.1">
    <property type="nucleotide sequence ID" value="NZ_CAWMPN010000009.1"/>
</dbReference>
<gene>
    <name evidence="1" type="ORF">A6E04_11620</name>
</gene>
<sequence length="134" mass="15545">MMEKSYLIEQFIDNFKGFACITSIKSSQVLFSNDSYKVMCHHTLSLSEAISSAESLLEEKCMTFCDFVEIQFRKTLEPTFAIELFNGIEYSTIRTLIEYKKELCILTLIIICSENPSIEPMNDIHICNINKYNR</sequence>
<dbReference type="Proteomes" id="UP000093523">
    <property type="component" value="Unassembled WGS sequence"/>
</dbReference>
<organism evidence="1 2">
    <name type="scientific">Aliivibrio logei</name>
    <name type="common">Vibrio logei</name>
    <dbReference type="NCBI Taxonomy" id="688"/>
    <lineage>
        <taxon>Bacteria</taxon>
        <taxon>Pseudomonadati</taxon>
        <taxon>Pseudomonadota</taxon>
        <taxon>Gammaproteobacteria</taxon>
        <taxon>Vibrionales</taxon>
        <taxon>Vibrionaceae</taxon>
        <taxon>Aliivibrio</taxon>
    </lineage>
</organism>
<dbReference type="EMBL" id="MAJU01000009">
    <property type="protein sequence ID" value="OCH21189.1"/>
    <property type="molecule type" value="Genomic_DNA"/>
</dbReference>
<protein>
    <submittedName>
        <fullName evidence="1">Uncharacterized protein</fullName>
    </submittedName>
</protein>
<proteinExistence type="predicted"/>
<evidence type="ECO:0000313" key="2">
    <source>
        <dbReference type="Proteomes" id="UP000093523"/>
    </source>
</evidence>
<name>A0A1B9NYV6_ALILO</name>